<accession>A0ABQ3GFW9</accession>
<organism evidence="1 2">
    <name type="scientific">Zhihengliuella salsuginis</name>
    <dbReference type="NCBI Taxonomy" id="578222"/>
    <lineage>
        <taxon>Bacteria</taxon>
        <taxon>Bacillati</taxon>
        <taxon>Actinomycetota</taxon>
        <taxon>Actinomycetes</taxon>
        <taxon>Micrococcales</taxon>
        <taxon>Micrococcaceae</taxon>
        <taxon>Zhihengliuella</taxon>
    </lineage>
</organism>
<dbReference type="Proteomes" id="UP000642819">
    <property type="component" value="Unassembled WGS sequence"/>
</dbReference>
<keyword evidence="2" id="KW-1185">Reference proteome</keyword>
<gene>
    <name evidence="1" type="ORF">GCM10008096_07380</name>
</gene>
<dbReference type="InterPro" id="IPR034660">
    <property type="entry name" value="DinB/YfiT-like"/>
</dbReference>
<comment type="caution">
    <text evidence="1">The sequence shown here is derived from an EMBL/GenBank/DDBJ whole genome shotgun (WGS) entry which is preliminary data.</text>
</comment>
<evidence type="ECO:0008006" key="3">
    <source>
        <dbReference type="Google" id="ProtNLM"/>
    </source>
</evidence>
<sequence>MSVETQTLERAYDAFLATAERVVAERDVSRPGDDGGWSAEQVLAHVALVDAATLEAAARIAAGGRAVYDNRVSLDASTIGATIAAAGGAAGLIERIRSQGAALGLLVGSVLSDPELARKVPALLVSGDDVVLDATLTLEEIVGGLAADHLPRHGEQLEAAGA</sequence>
<protein>
    <recommendedName>
        <fullName evidence="3">DinB superfamily protein</fullName>
    </recommendedName>
</protein>
<dbReference type="SUPFAM" id="SSF109854">
    <property type="entry name" value="DinB/YfiT-like putative metalloenzymes"/>
    <property type="match status" value="1"/>
</dbReference>
<dbReference type="Gene3D" id="1.20.120.450">
    <property type="entry name" value="dinb family like domain"/>
    <property type="match status" value="1"/>
</dbReference>
<proteinExistence type="predicted"/>
<evidence type="ECO:0000313" key="2">
    <source>
        <dbReference type="Proteomes" id="UP000642819"/>
    </source>
</evidence>
<dbReference type="EMBL" id="BMXK01000003">
    <property type="protein sequence ID" value="GHD02352.1"/>
    <property type="molecule type" value="Genomic_DNA"/>
</dbReference>
<evidence type="ECO:0000313" key="1">
    <source>
        <dbReference type="EMBL" id="GHD02352.1"/>
    </source>
</evidence>
<reference evidence="2" key="1">
    <citation type="journal article" date="2019" name="Int. J. Syst. Evol. Microbiol.">
        <title>The Global Catalogue of Microorganisms (GCM) 10K type strain sequencing project: providing services to taxonomists for standard genome sequencing and annotation.</title>
        <authorList>
            <consortium name="The Broad Institute Genomics Platform"/>
            <consortium name="The Broad Institute Genome Sequencing Center for Infectious Disease"/>
            <person name="Wu L."/>
            <person name="Ma J."/>
        </authorList>
    </citation>
    <scope>NUCLEOTIDE SEQUENCE [LARGE SCALE GENOMIC DNA]</scope>
    <source>
        <strain evidence="2">KCTC 19466</strain>
    </source>
</reference>
<name>A0ABQ3GFW9_9MICC</name>